<evidence type="ECO:0000313" key="3">
    <source>
        <dbReference type="Proteomes" id="UP000679629"/>
    </source>
</evidence>
<feature type="signal peptide" evidence="1">
    <location>
        <begin position="1"/>
        <end position="37"/>
    </location>
</feature>
<evidence type="ECO:0000256" key="1">
    <source>
        <dbReference type="SAM" id="SignalP"/>
    </source>
</evidence>
<dbReference type="EMBL" id="CP075896">
    <property type="protein sequence ID" value="QWB21745.1"/>
    <property type="molecule type" value="Genomic_DNA"/>
</dbReference>
<sequence length="296" mass="31610">MGERRGSRVRRPRRRARWRPVLLLGTLPLLPATAGQAAADTGRSDVRLVYCLADEHRGDLRDAAVRLGVVGRVPGPVGGTDAVRVPGGKGGVMSLDDWADKRPGDFARVCEAVMAAAGEPAGASADQGGGGLGGFADGALLLATGAVLTVLGQKTERISAERRTHGRQLSAAVLEFRRIAWLYLAEYEQVAETDHAEVSRAREALSGLLALVPGPAPRRAAARLLADSLPLADRLPRSRDGELLRPNDRKNEADAVRTILDRQTREVGDLLRPAPVWWLRGPRHDGRPTSSGGQHG</sequence>
<dbReference type="Proteomes" id="UP000679629">
    <property type="component" value="Chromosome"/>
</dbReference>
<feature type="chain" id="PRO_5047349181" evidence="1">
    <location>
        <begin position="38"/>
        <end position="296"/>
    </location>
</feature>
<keyword evidence="3" id="KW-1185">Reference proteome</keyword>
<proteinExistence type="predicted"/>
<protein>
    <submittedName>
        <fullName evidence="2">Uncharacterized protein</fullName>
    </submittedName>
</protein>
<name>A0ABX8FKU9_9ACTN</name>
<dbReference type="RefSeq" id="WP_215117147.1">
    <property type="nucleotide sequence ID" value="NZ_CP075896.1"/>
</dbReference>
<organism evidence="2 3">
    <name type="scientific">Streptomyces koelreuteriae</name>
    <dbReference type="NCBI Taxonomy" id="2838015"/>
    <lineage>
        <taxon>Bacteria</taxon>
        <taxon>Bacillati</taxon>
        <taxon>Actinomycetota</taxon>
        <taxon>Actinomycetes</taxon>
        <taxon>Kitasatosporales</taxon>
        <taxon>Streptomycetaceae</taxon>
        <taxon>Streptomyces</taxon>
    </lineage>
</organism>
<reference evidence="3" key="1">
    <citation type="submission" date="2021-05" db="EMBL/GenBank/DDBJ databases">
        <title>Direct Submission.</title>
        <authorList>
            <person name="Li K."/>
            <person name="Gao J."/>
        </authorList>
    </citation>
    <scope>NUCLEOTIDE SEQUENCE [LARGE SCALE GENOMIC DNA]</scope>
    <source>
        <strain evidence="3">MG62</strain>
    </source>
</reference>
<accession>A0ABX8FKU9</accession>
<keyword evidence="1" id="KW-0732">Signal</keyword>
<gene>
    <name evidence="2" type="ORF">KJK29_03650</name>
</gene>
<evidence type="ECO:0000313" key="2">
    <source>
        <dbReference type="EMBL" id="QWB21745.1"/>
    </source>
</evidence>